<organism evidence="1 2">
    <name type="scientific">Ensete ventricosum</name>
    <name type="common">Abyssinian banana</name>
    <name type="synonym">Musa ensete</name>
    <dbReference type="NCBI Taxonomy" id="4639"/>
    <lineage>
        <taxon>Eukaryota</taxon>
        <taxon>Viridiplantae</taxon>
        <taxon>Streptophyta</taxon>
        <taxon>Embryophyta</taxon>
        <taxon>Tracheophyta</taxon>
        <taxon>Spermatophyta</taxon>
        <taxon>Magnoliopsida</taxon>
        <taxon>Liliopsida</taxon>
        <taxon>Zingiberales</taxon>
        <taxon>Musaceae</taxon>
        <taxon>Ensete</taxon>
    </lineage>
</organism>
<evidence type="ECO:0000313" key="2">
    <source>
        <dbReference type="Proteomes" id="UP001222027"/>
    </source>
</evidence>
<protein>
    <submittedName>
        <fullName evidence="1">Uncharacterized protein</fullName>
    </submittedName>
</protein>
<comment type="caution">
    <text evidence="1">The sequence shown here is derived from an EMBL/GenBank/DDBJ whole genome shotgun (WGS) entry which is preliminary data.</text>
</comment>
<dbReference type="EMBL" id="JAQQAF010000004">
    <property type="protein sequence ID" value="KAJ8492689.1"/>
    <property type="molecule type" value="Genomic_DNA"/>
</dbReference>
<accession>A0AAV8R372</accession>
<dbReference type="Proteomes" id="UP001222027">
    <property type="component" value="Unassembled WGS sequence"/>
</dbReference>
<dbReference type="AlphaFoldDB" id="A0AAV8R372"/>
<gene>
    <name evidence="1" type="ORF">OPV22_014410</name>
</gene>
<keyword evidence="2" id="KW-1185">Reference proteome</keyword>
<proteinExistence type="predicted"/>
<name>A0AAV8R372_ENSVE</name>
<evidence type="ECO:0000313" key="1">
    <source>
        <dbReference type="EMBL" id="KAJ8492689.1"/>
    </source>
</evidence>
<sequence>MGFISGVYEGLTQEKDVEVCSKALCLGLGTIAAVENPRVLKFSAEQLQLLKGPLVRKLLSLLRRWICGACFLQQMLLRFQVEEIKGVVMHGTMRQAVELFARGDHGGI</sequence>
<reference evidence="1 2" key="1">
    <citation type="submission" date="2022-12" db="EMBL/GenBank/DDBJ databases">
        <title>Chromosome-scale assembly of the Ensete ventricosum genome.</title>
        <authorList>
            <person name="Dussert Y."/>
            <person name="Stocks J."/>
            <person name="Wendawek A."/>
            <person name="Woldeyes F."/>
            <person name="Nichols R.A."/>
            <person name="Borrell J.S."/>
        </authorList>
    </citation>
    <scope>NUCLEOTIDE SEQUENCE [LARGE SCALE GENOMIC DNA]</scope>
    <source>
        <strain evidence="2">cv. Maze</strain>
        <tissue evidence="1">Seeds</tissue>
    </source>
</reference>